<dbReference type="Proteomes" id="UP001174936">
    <property type="component" value="Unassembled WGS sequence"/>
</dbReference>
<comment type="caution">
    <text evidence="1">The sequence shown here is derived from an EMBL/GenBank/DDBJ whole genome shotgun (WGS) entry which is preliminary data.</text>
</comment>
<organism evidence="1 2">
    <name type="scientific">Cercophora newfieldiana</name>
    <dbReference type="NCBI Taxonomy" id="92897"/>
    <lineage>
        <taxon>Eukaryota</taxon>
        <taxon>Fungi</taxon>
        <taxon>Dikarya</taxon>
        <taxon>Ascomycota</taxon>
        <taxon>Pezizomycotina</taxon>
        <taxon>Sordariomycetes</taxon>
        <taxon>Sordariomycetidae</taxon>
        <taxon>Sordariales</taxon>
        <taxon>Lasiosphaeriaceae</taxon>
        <taxon>Cercophora</taxon>
    </lineage>
</organism>
<name>A0AA40CYF0_9PEZI</name>
<dbReference type="EMBL" id="JAULSV010000001">
    <property type="protein sequence ID" value="KAK0655117.1"/>
    <property type="molecule type" value="Genomic_DNA"/>
</dbReference>
<evidence type="ECO:0000313" key="1">
    <source>
        <dbReference type="EMBL" id="KAK0655117.1"/>
    </source>
</evidence>
<evidence type="ECO:0000313" key="2">
    <source>
        <dbReference type="Proteomes" id="UP001174936"/>
    </source>
</evidence>
<dbReference type="AlphaFoldDB" id="A0AA40CYF0"/>
<gene>
    <name evidence="1" type="ORF">B0T16DRAFT_450856</name>
</gene>
<reference evidence="1" key="1">
    <citation type="submission" date="2023-06" db="EMBL/GenBank/DDBJ databases">
        <title>Genome-scale phylogeny and comparative genomics of the fungal order Sordariales.</title>
        <authorList>
            <consortium name="Lawrence Berkeley National Laboratory"/>
            <person name="Hensen N."/>
            <person name="Bonometti L."/>
            <person name="Westerberg I."/>
            <person name="Brannstrom I.O."/>
            <person name="Guillou S."/>
            <person name="Cros-Aarteil S."/>
            <person name="Calhoun S."/>
            <person name="Haridas S."/>
            <person name="Kuo A."/>
            <person name="Mondo S."/>
            <person name="Pangilinan J."/>
            <person name="Riley R."/>
            <person name="Labutti K."/>
            <person name="Andreopoulos B."/>
            <person name="Lipzen A."/>
            <person name="Chen C."/>
            <person name="Yanf M."/>
            <person name="Daum C."/>
            <person name="Ng V."/>
            <person name="Clum A."/>
            <person name="Steindorff A."/>
            <person name="Ohm R."/>
            <person name="Martin F."/>
            <person name="Silar P."/>
            <person name="Natvig D."/>
            <person name="Lalanne C."/>
            <person name="Gautier V."/>
            <person name="Ament-Velasquez S.L."/>
            <person name="Kruys A."/>
            <person name="Hutchinson M.I."/>
            <person name="Powell A.J."/>
            <person name="Barry K."/>
            <person name="Miller A.N."/>
            <person name="Grigoriev I.V."/>
            <person name="Debuchy R."/>
            <person name="Gladieux P."/>
            <person name="Thoren M.H."/>
            <person name="Johannesson H."/>
        </authorList>
    </citation>
    <scope>NUCLEOTIDE SEQUENCE</scope>
    <source>
        <strain evidence="1">SMH2532-1</strain>
    </source>
</reference>
<accession>A0AA40CYF0</accession>
<keyword evidence="2" id="KW-1185">Reference proteome</keyword>
<proteinExistence type="predicted"/>
<sequence>MAFCRLTKPAREFVIDMKHDGLPDHPRIAACSLRAKPCLFNTLEKEHVSEELDHSLRDSATLEFLH</sequence>
<protein>
    <submittedName>
        <fullName evidence="1">Uncharacterized protein</fullName>
    </submittedName>
</protein>